<accession>A0A1H0B7Q7</accession>
<dbReference type="GO" id="GO:0055085">
    <property type="term" value="P:transmembrane transport"/>
    <property type="evidence" value="ECO:0007669"/>
    <property type="project" value="InterPro"/>
</dbReference>
<dbReference type="AlphaFoldDB" id="A0A1H0B7Q7"/>
<evidence type="ECO:0000313" key="2">
    <source>
        <dbReference type="EMBL" id="SDN41674.1"/>
    </source>
</evidence>
<keyword evidence="1" id="KW-0732">Signal</keyword>
<protein>
    <submittedName>
        <fullName evidence="2">TRAP-type C4-dicarboxylate transport system, substrate-binding protein</fullName>
    </submittedName>
</protein>
<dbReference type="RefSeq" id="WP_092063072.1">
    <property type="nucleotide sequence ID" value="NZ_FNIN01000002.1"/>
</dbReference>
<dbReference type="CDD" id="cd13665">
    <property type="entry name" value="PBP2_TRAP_Dctp3_4"/>
    <property type="match status" value="1"/>
</dbReference>
<dbReference type="Proteomes" id="UP000199602">
    <property type="component" value="Unassembled WGS sequence"/>
</dbReference>
<dbReference type="EMBL" id="FNIN01000002">
    <property type="protein sequence ID" value="SDN41674.1"/>
    <property type="molecule type" value="Genomic_DNA"/>
</dbReference>
<evidence type="ECO:0000256" key="1">
    <source>
        <dbReference type="ARBA" id="ARBA00022729"/>
    </source>
</evidence>
<gene>
    <name evidence="2" type="ORF">SAMN04488516_10271</name>
</gene>
<dbReference type="PANTHER" id="PTHR33376">
    <property type="match status" value="1"/>
</dbReference>
<sequence>MVKRILVLGLVMFFLCSLCLRAEAKVIKLSYANFPPASTFPCVQMERFKQEVEKRTNGQVIIQTYPGGTLLGAKNMFRGVIAGQADIGCLVMSYQPGVFPLTTVCELPLGFKSAKVASMVLWEIFQKYHPKEFARVKVLTVFTSAPSNLMSKKPIKSLKDLKGVPIRAAGAAGKIVEILGGAPIALPMSETPEAIQKGVAKGLLTSFEVLKDLNFAAYLPYGTITNFQVYPFAVVMNKDKWNSLPERIKKVFNELGKEQALWTGRYMDNHIQEALGYAKKKYGFKLFTLPQQDMDLAREKLKILIDNWKKRAETKGLPAEKILQDVYKFKAKYEQMGY</sequence>
<reference evidence="2 3" key="1">
    <citation type="submission" date="2016-10" db="EMBL/GenBank/DDBJ databases">
        <authorList>
            <person name="de Groot N.N."/>
        </authorList>
    </citation>
    <scope>NUCLEOTIDE SEQUENCE [LARGE SCALE GENOMIC DNA]</scope>
    <source>
        <strain evidence="2 3">DSM 15269</strain>
    </source>
</reference>
<dbReference type="STRING" id="206665.SAMN04488516_10271"/>
<name>A0A1H0B7Q7_9BACT</name>
<dbReference type="InterPro" id="IPR018389">
    <property type="entry name" value="DctP_fam"/>
</dbReference>
<keyword evidence="3" id="KW-1185">Reference proteome</keyword>
<dbReference type="NCBIfam" id="NF037995">
    <property type="entry name" value="TRAP_S1"/>
    <property type="match status" value="1"/>
</dbReference>
<dbReference type="OrthoDB" id="8912194at2"/>
<dbReference type="Pfam" id="PF03480">
    <property type="entry name" value="DctP"/>
    <property type="match status" value="1"/>
</dbReference>
<dbReference type="PANTHER" id="PTHR33376:SF15">
    <property type="entry name" value="BLL6794 PROTEIN"/>
    <property type="match status" value="1"/>
</dbReference>
<dbReference type="Gene3D" id="3.40.190.170">
    <property type="entry name" value="Bacterial extracellular solute-binding protein, family 7"/>
    <property type="match status" value="1"/>
</dbReference>
<evidence type="ECO:0000313" key="3">
    <source>
        <dbReference type="Proteomes" id="UP000199602"/>
    </source>
</evidence>
<proteinExistence type="predicted"/>
<dbReference type="InterPro" id="IPR038404">
    <property type="entry name" value="TRAP_DctP_sf"/>
</dbReference>
<organism evidence="2 3">
    <name type="scientific">Desulfonauticus submarinus</name>
    <dbReference type="NCBI Taxonomy" id="206665"/>
    <lineage>
        <taxon>Bacteria</taxon>
        <taxon>Pseudomonadati</taxon>
        <taxon>Thermodesulfobacteriota</taxon>
        <taxon>Desulfovibrionia</taxon>
        <taxon>Desulfovibrionales</taxon>
        <taxon>Desulfonauticaceae</taxon>
        <taxon>Desulfonauticus</taxon>
    </lineage>
</organism>